<proteinExistence type="predicted"/>
<dbReference type="AlphaFoldDB" id="A0A7G9Z148"/>
<protein>
    <submittedName>
        <fullName evidence="1">Uncharacterized protein</fullName>
    </submittedName>
</protein>
<accession>A0A7G9Z148</accession>
<sequence length="43" mass="4526">MIIPESIALISEGANECASGNHVWSGKSAIFILNPTMKKPKAA</sequence>
<name>A0A7G9Z148_9EURY</name>
<organism evidence="1">
    <name type="scientific">Candidatus Methanophagaceae archaeon ANME-1 ERB6</name>
    <dbReference type="NCBI Taxonomy" id="2759912"/>
    <lineage>
        <taxon>Archaea</taxon>
        <taxon>Methanobacteriati</taxon>
        <taxon>Methanobacteriota</taxon>
        <taxon>Stenosarchaea group</taxon>
        <taxon>Methanomicrobia</taxon>
        <taxon>Candidatus Methanophagales</taxon>
        <taxon>Candidatus Methanophagaceae</taxon>
    </lineage>
</organism>
<reference evidence="1" key="1">
    <citation type="submission" date="2020-06" db="EMBL/GenBank/DDBJ databases">
        <title>Unique genomic features of the anaerobic methanotrophic archaea.</title>
        <authorList>
            <person name="Chadwick G.L."/>
            <person name="Skennerton C.T."/>
            <person name="Laso-Perez R."/>
            <person name="Leu A.O."/>
            <person name="Speth D.R."/>
            <person name="Yu H."/>
            <person name="Morgan-Lang C."/>
            <person name="Hatzenpichler R."/>
            <person name="Goudeau D."/>
            <person name="Malmstrom R."/>
            <person name="Brazelton W.J."/>
            <person name="Woyke T."/>
            <person name="Hallam S.J."/>
            <person name="Tyson G.W."/>
            <person name="Wegener G."/>
            <person name="Boetius A."/>
            <person name="Orphan V."/>
        </authorList>
    </citation>
    <scope>NUCLEOTIDE SEQUENCE</scope>
</reference>
<dbReference type="EMBL" id="MT631557">
    <property type="protein sequence ID" value="QNO53982.1"/>
    <property type="molecule type" value="Genomic_DNA"/>
</dbReference>
<evidence type="ECO:0000313" key="1">
    <source>
        <dbReference type="EMBL" id="QNO53982.1"/>
    </source>
</evidence>
<gene>
    <name evidence="1" type="ORF">OHMBFCMF_00001</name>
</gene>